<evidence type="ECO:0000256" key="1">
    <source>
        <dbReference type="SAM" id="MobiDB-lite"/>
    </source>
</evidence>
<name>A0A7I4YX06_HAECO</name>
<proteinExistence type="predicted"/>
<sequence length="109" mass="11875">MDGQVTPTPPLMTLDNCSMDDQLLNQISKDIVDSVLPAAQEDLAKMEQAHVQNAVVSDKTSPSEMSPDRRPTPPPSPVSMVEDHFEVKKLTPDTVEKTSNTGQEQSADN</sequence>
<accession>A0A7I4YX06</accession>
<organism evidence="2 3">
    <name type="scientific">Haemonchus contortus</name>
    <name type="common">Barber pole worm</name>
    <dbReference type="NCBI Taxonomy" id="6289"/>
    <lineage>
        <taxon>Eukaryota</taxon>
        <taxon>Metazoa</taxon>
        <taxon>Ecdysozoa</taxon>
        <taxon>Nematoda</taxon>
        <taxon>Chromadorea</taxon>
        <taxon>Rhabditida</taxon>
        <taxon>Rhabditina</taxon>
        <taxon>Rhabditomorpha</taxon>
        <taxon>Strongyloidea</taxon>
        <taxon>Trichostrongylidae</taxon>
        <taxon>Haemonchus</taxon>
    </lineage>
</organism>
<feature type="compositionally biased region" description="Basic and acidic residues" evidence="1">
    <location>
        <begin position="81"/>
        <end position="96"/>
    </location>
</feature>
<keyword evidence="2" id="KW-1185">Reference proteome</keyword>
<dbReference type="Proteomes" id="UP000025227">
    <property type="component" value="Unplaced"/>
</dbReference>
<dbReference type="OrthoDB" id="10441910at2759"/>
<protein>
    <submittedName>
        <fullName evidence="3">Protein TALPID3</fullName>
    </submittedName>
</protein>
<evidence type="ECO:0000313" key="3">
    <source>
        <dbReference type="WBParaSite" id="HCON_00153585-00001"/>
    </source>
</evidence>
<feature type="compositionally biased region" description="Polar residues" evidence="1">
    <location>
        <begin position="51"/>
        <end position="64"/>
    </location>
</feature>
<feature type="region of interest" description="Disordered" evidence="1">
    <location>
        <begin position="51"/>
        <end position="109"/>
    </location>
</feature>
<reference evidence="3" key="1">
    <citation type="submission" date="2020-12" db="UniProtKB">
        <authorList>
            <consortium name="WormBaseParasite"/>
        </authorList>
    </citation>
    <scope>IDENTIFICATION</scope>
    <source>
        <strain evidence="3">MHco3</strain>
    </source>
</reference>
<evidence type="ECO:0000313" key="2">
    <source>
        <dbReference type="Proteomes" id="UP000025227"/>
    </source>
</evidence>
<dbReference type="AlphaFoldDB" id="A0A7I4YX06"/>
<dbReference type="WBParaSite" id="HCON_00153585-00001">
    <property type="protein sequence ID" value="HCON_00153585-00001"/>
    <property type="gene ID" value="HCON_00153585"/>
</dbReference>
<feature type="compositionally biased region" description="Polar residues" evidence="1">
    <location>
        <begin position="97"/>
        <end position="109"/>
    </location>
</feature>